<dbReference type="OrthoDB" id="9802815at2"/>
<evidence type="ECO:0000256" key="5">
    <source>
        <dbReference type="HAMAP-Rule" id="MF_00182"/>
    </source>
</evidence>
<dbReference type="CDD" id="cd08646">
    <property type="entry name" value="FMT_core_Met-tRNA-FMT_N"/>
    <property type="match status" value="1"/>
</dbReference>
<evidence type="ECO:0000256" key="2">
    <source>
        <dbReference type="ARBA" id="ARBA00012261"/>
    </source>
</evidence>
<organism evidence="8 9">
    <name type="scientific">Paenibacillus agilis</name>
    <dbReference type="NCBI Taxonomy" id="3020863"/>
    <lineage>
        <taxon>Bacteria</taxon>
        <taxon>Bacillati</taxon>
        <taxon>Bacillota</taxon>
        <taxon>Bacilli</taxon>
        <taxon>Bacillales</taxon>
        <taxon>Paenibacillaceae</taxon>
        <taxon>Paenibacillus</taxon>
    </lineage>
</organism>
<dbReference type="GO" id="GO:0005829">
    <property type="term" value="C:cytosol"/>
    <property type="evidence" value="ECO:0007669"/>
    <property type="project" value="TreeGrafter"/>
</dbReference>
<reference evidence="8 9" key="1">
    <citation type="submission" date="2019-07" db="EMBL/GenBank/DDBJ databases">
        <authorList>
            <person name="Kim J."/>
        </authorList>
    </citation>
    <scope>NUCLEOTIDE SEQUENCE [LARGE SCALE GENOMIC DNA]</scope>
    <source>
        <strain evidence="8 9">N4</strain>
    </source>
</reference>
<comment type="catalytic activity">
    <reaction evidence="5">
        <text>L-methionyl-tRNA(fMet) + (6R)-10-formyltetrahydrofolate = N-formyl-L-methionyl-tRNA(fMet) + (6S)-5,6,7,8-tetrahydrofolate + H(+)</text>
        <dbReference type="Rhea" id="RHEA:24380"/>
        <dbReference type="Rhea" id="RHEA-COMP:9952"/>
        <dbReference type="Rhea" id="RHEA-COMP:9953"/>
        <dbReference type="ChEBI" id="CHEBI:15378"/>
        <dbReference type="ChEBI" id="CHEBI:57453"/>
        <dbReference type="ChEBI" id="CHEBI:78530"/>
        <dbReference type="ChEBI" id="CHEBI:78844"/>
        <dbReference type="ChEBI" id="CHEBI:195366"/>
        <dbReference type="EC" id="2.1.2.9"/>
    </reaction>
</comment>
<dbReference type="EMBL" id="VNJK01000001">
    <property type="protein sequence ID" value="TVX94157.1"/>
    <property type="molecule type" value="Genomic_DNA"/>
</dbReference>
<dbReference type="HAMAP" id="MF_00182">
    <property type="entry name" value="Formyl_trans"/>
    <property type="match status" value="1"/>
</dbReference>
<comment type="similarity">
    <text evidence="1 5">Belongs to the Fmt family.</text>
</comment>
<dbReference type="InterPro" id="IPR044135">
    <property type="entry name" value="Met-tRNA-FMT_C"/>
</dbReference>
<evidence type="ECO:0000256" key="1">
    <source>
        <dbReference type="ARBA" id="ARBA00010699"/>
    </source>
</evidence>
<dbReference type="InterPro" id="IPR005794">
    <property type="entry name" value="Fmt"/>
</dbReference>
<evidence type="ECO:0000313" key="8">
    <source>
        <dbReference type="EMBL" id="TVX94157.1"/>
    </source>
</evidence>
<evidence type="ECO:0000256" key="3">
    <source>
        <dbReference type="ARBA" id="ARBA00022679"/>
    </source>
</evidence>
<keyword evidence="4 5" id="KW-0648">Protein biosynthesis</keyword>
<dbReference type="InterPro" id="IPR005793">
    <property type="entry name" value="Formyl_trans_C"/>
</dbReference>
<dbReference type="Pfam" id="PF02911">
    <property type="entry name" value="Formyl_trans_C"/>
    <property type="match status" value="1"/>
</dbReference>
<name>A0A559J2P4_9BACL</name>
<proteinExistence type="inferred from homology"/>
<dbReference type="FunFam" id="3.40.50.170:FF:000004">
    <property type="entry name" value="Methionyl-tRNA formyltransferase"/>
    <property type="match status" value="1"/>
</dbReference>
<dbReference type="GO" id="GO:0004479">
    <property type="term" value="F:methionyl-tRNA formyltransferase activity"/>
    <property type="evidence" value="ECO:0007669"/>
    <property type="project" value="UniProtKB-UniRule"/>
</dbReference>
<feature type="domain" description="Formyl transferase C-terminal" evidence="7">
    <location>
        <begin position="205"/>
        <end position="303"/>
    </location>
</feature>
<comment type="caution">
    <text evidence="8">The sequence shown here is derived from an EMBL/GenBank/DDBJ whole genome shotgun (WGS) entry which is preliminary data.</text>
</comment>
<dbReference type="PANTHER" id="PTHR11138">
    <property type="entry name" value="METHIONYL-TRNA FORMYLTRANSFERASE"/>
    <property type="match status" value="1"/>
</dbReference>
<keyword evidence="9" id="KW-1185">Reference proteome</keyword>
<protein>
    <recommendedName>
        <fullName evidence="2 5">Methionyl-tRNA formyltransferase</fullName>
        <ecNumber evidence="2 5">2.1.2.9</ecNumber>
    </recommendedName>
</protein>
<dbReference type="InterPro" id="IPR001555">
    <property type="entry name" value="GART_AS"/>
</dbReference>
<evidence type="ECO:0000259" key="7">
    <source>
        <dbReference type="Pfam" id="PF02911"/>
    </source>
</evidence>
<evidence type="ECO:0000259" key="6">
    <source>
        <dbReference type="Pfam" id="PF00551"/>
    </source>
</evidence>
<accession>A0A559J2P4</accession>
<dbReference type="Gene3D" id="3.40.50.12230">
    <property type="match status" value="1"/>
</dbReference>
<evidence type="ECO:0000313" key="9">
    <source>
        <dbReference type="Proteomes" id="UP000318102"/>
    </source>
</evidence>
<dbReference type="InterPro" id="IPR041711">
    <property type="entry name" value="Met-tRNA-FMT_N"/>
</dbReference>
<comment type="function">
    <text evidence="5">Attaches a formyl group to the free amino group of methionyl-tRNA(fMet). The formyl group appears to play a dual role in the initiator identity of N-formylmethionyl-tRNA by promoting its recognition by IF2 and preventing the misappropriation of this tRNA by the elongation apparatus.</text>
</comment>
<feature type="binding site" evidence="5">
    <location>
        <begin position="110"/>
        <end position="113"/>
    </location>
    <ligand>
        <name>(6S)-5,6,7,8-tetrahydrofolate</name>
        <dbReference type="ChEBI" id="CHEBI:57453"/>
    </ligand>
</feature>
<dbReference type="RefSeq" id="WP_144991270.1">
    <property type="nucleotide sequence ID" value="NZ_VNJK01000001.1"/>
</dbReference>
<sequence length="313" mass="34105">MTKIVFMGTPQFAVTSLQMLLDEGYDVAAVVTQPDRPVGRKRVLTPTPVKQLAMEHGIQVWQPEKLRTSETVEDIRKLAPDLIVTAAYGQILPKAVLDVPRYGCINVHGSLLPYYRGGAPIQRSIINGEAKTGVTIMYMAEGMDTGDMLTRVEVPITDEDNAGTMFEKLSVEGADLLRRTLPDLLAGKLTAEVQNHDLATYAPNLKREDELIDWSNSSRALFNQVRGLVPYSGAFTTWNGEVFKVWKCALKEQGQASSSAVPGTVLTASEEGIEVKTGDGSIWLTEVQPAGKKAMAVRDFVRGGKLEIGTVLG</sequence>
<keyword evidence="3 5" id="KW-0808">Transferase</keyword>
<dbReference type="InterPro" id="IPR002376">
    <property type="entry name" value="Formyl_transf_N"/>
</dbReference>
<dbReference type="PROSITE" id="PS00373">
    <property type="entry name" value="GART"/>
    <property type="match status" value="1"/>
</dbReference>
<dbReference type="InterPro" id="IPR011034">
    <property type="entry name" value="Formyl_transferase-like_C_sf"/>
</dbReference>
<dbReference type="Proteomes" id="UP000318102">
    <property type="component" value="Unassembled WGS sequence"/>
</dbReference>
<dbReference type="InterPro" id="IPR036477">
    <property type="entry name" value="Formyl_transf_N_sf"/>
</dbReference>
<dbReference type="SUPFAM" id="SSF53328">
    <property type="entry name" value="Formyltransferase"/>
    <property type="match status" value="1"/>
</dbReference>
<dbReference type="FunFam" id="3.40.50.12230:FF:000001">
    <property type="entry name" value="Methionyl-tRNA formyltransferase"/>
    <property type="match status" value="1"/>
</dbReference>
<feature type="domain" description="Formyl transferase N-terminal" evidence="6">
    <location>
        <begin position="3"/>
        <end position="178"/>
    </location>
</feature>
<evidence type="ECO:0000256" key="4">
    <source>
        <dbReference type="ARBA" id="ARBA00022917"/>
    </source>
</evidence>
<dbReference type="Pfam" id="PF00551">
    <property type="entry name" value="Formyl_trans_N"/>
    <property type="match status" value="1"/>
</dbReference>
<dbReference type="CDD" id="cd08704">
    <property type="entry name" value="Met_tRNA_FMT_C"/>
    <property type="match status" value="1"/>
</dbReference>
<gene>
    <name evidence="5" type="primary">fmt</name>
    <name evidence="8" type="ORF">FPZ44_14515</name>
</gene>
<dbReference type="NCBIfam" id="TIGR00460">
    <property type="entry name" value="fmt"/>
    <property type="match status" value="1"/>
</dbReference>
<dbReference type="AlphaFoldDB" id="A0A559J2P4"/>
<dbReference type="PANTHER" id="PTHR11138:SF5">
    <property type="entry name" value="METHIONYL-TRNA FORMYLTRANSFERASE, MITOCHONDRIAL"/>
    <property type="match status" value="1"/>
</dbReference>
<dbReference type="SUPFAM" id="SSF50486">
    <property type="entry name" value="FMT C-terminal domain-like"/>
    <property type="match status" value="1"/>
</dbReference>
<dbReference type="EC" id="2.1.2.9" evidence="2 5"/>